<keyword evidence="1" id="KW-1133">Transmembrane helix</keyword>
<name>A0ABV8IQ33_9ACTN</name>
<comment type="caution">
    <text evidence="2">The sequence shown here is derived from an EMBL/GenBank/DDBJ whole genome shotgun (WGS) entry which is preliminary data.</text>
</comment>
<proteinExistence type="predicted"/>
<evidence type="ECO:0000313" key="3">
    <source>
        <dbReference type="Proteomes" id="UP001595867"/>
    </source>
</evidence>
<feature type="transmembrane region" description="Helical" evidence="1">
    <location>
        <begin position="132"/>
        <end position="151"/>
    </location>
</feature>
<sequence>MPLRRRGGDPVKPGMTVLARYSMGPAALAGAAIVASSPQTVLNGGIPATYAVTGAAGVPLSFLVIMSVMAVLAVPYVAVGRHVPHGAPFYAQLARGGNPTWGLIGAAVTFIGYSALQASLYPLLGATVAELVGAGAWWMWAIVAWLIVLLLGQYPGAVGARVLGVLLALEIAVVLLFILAGFTHPAPGTGSAAGAGLAFAPSSLIVAGATSTLLVYAAAAFAGTETALAYAEEATSHRAMAIGSAVAIGGGGLLYCVASWAYGAWIGFADVQNARQPLALLGEVYGSGIAELSTVLLVTSILAAQSSFGAAIARNVFALAREGVLPASWQKVSPGAKGGAPLGGTAVQAATSAVVLTTMALAGADPMATIFPWLSTIGAVCVLALLTATSWSAFTFFEKGLGGSENILVRRVCPVAGGTFGVLALFFMAGSVGTLLGTEPGSALPWLVSGVVGGGGVTAMLVGVHLRRTRPDVYRGIGRGIPDSRTVLDPALEDIEV</sequence>
<feature type="transmembrane region" description="Helical" evidence="1">
    <location>
        <begin position="59"/>
        <end position="79"/>
    </location>
</feature>
<feature type="transmembrane region" description="Helical" evidence="1">
    <location>
        <begin position="370"/>
        <end position="394"/>
    </location>
</feature>
<dbReference type="Proteomes" id="UP001595867">
    <property type="component" value="Unassembled WGS sequence"/>
</dbReference>
<feature type="transmembrane region" description="Helical" evidence="1">
    <location>
        <begin position="340"/>
        <end position="364"/>
    </location>
</feature>
<reference evidence="3" key="1">
    <citation type="journal article" date="2019" name="Int. J. Syst. Evol. Microbiol.">
        <title>The Global Catalogue of Microorganisms (GCM) 10K type strain sequencing project: providing services to taxonomists for standard genome sequencing and annotation.</title>
        <authorList>
            <consortium name="The Broad Institute Genomics Platform"/>
            <consortium name="The Broad Institute Genome Sequencing Center for Infectious Disease"/>
            <person name="Wu L."/>
            <person name="Ma J."/>
        </authorList>
    </citation>
    <scope>NUCLEOTIDE SEQUENCE [LARGE SCALE GENOMIC DNA]</scope>
    <source>
        <strain evidence="3">TBRC 5832</strain>
    </source>
</reference>
<keyword evidence="1" id="KW-0472">Membrane</keyword>
<dbReference type="EMBL" id="JBHSBL010000015">
    <property type="protein sequence ID" value="MFC4066322.1"/>
    <property type="molecule type" value="Genomic_DNA"/>
</dbReference>
<evidence type="ECO:0000313" key="2">
    <source>
        <dbReference type="EMBL" id="MFC4066322.1"/>
    </source>
</evidence>
<dbReference type="Gene3D" id="1.20.1740.10">
    <property type="entry name" value="Amino acid/polyamine transporter I"/>
    <property type="match status" value="1"/>
</dbReference>
<feature type="transmembrane region" description="Helical" evidence="1">
    <location>
        <begin position="242"/>
        <end position="265"/>
    </location>
</feature>
<keyword evidence="3" id="KW-1185">Reference proteome</keyword>
<protein>
    <submittedName>
        <fullName evidence="2">APC family permease</fullName>
    </submittedName>
</protein>
<feature type="transmembrane region" description="Helical" evidence="1">
    <location>
        <begin position="443"/>
        <end position="466"/>
    </location>
</feature>
<feature type="transmembrane region" description="Helical" evidence="1">
    <location>
        <begin position="285"/>
        <end position="304"/>
    </location>
</feature>
<feature type="transmembrane region" description="Helical" evidence="1">
    <location>
        <begin position="163"/>
        <end position="184"/>
    </location>
</feature>
<evidence type="ECO:0000256" key="1">
    <source>
        <dbReference type="SAM" id="Phobius"/>
    </source>
</evidence>
<accession>A0ABV8IQ33</accession>
<feature type="transmembrane region" description="Helical" evidence="1">
    <location>
        <begin position="415"/>
        <end position="437"/>
    </location>
</feature>
<dbReference type="PIRSF" id="PIRSF006060">
    <property type="entry name" value="AA_transporter"/>
    <property type="match status" value="1"/>
</dbReference>
<feature type="transmembrane region" description="Helical" evidence="1">
    <location>
        <begin position="100"/>
        <end position="120"/>
    </location>
</feature>
<gene>
    <name evidence="2" type="ORF">ACFO0C_15415</name>
</gene>
<dbReference type="RefSeq" id="WP_378067291.1">
    <property type="nucleotide sequence ID" value="NZ_JBHSBL010000015.1"/>
</dbReference>
<keyword evidence="1" id="KW-0812">Transmembrane</keyword>
<organism evidence="2 3">
    <name type="scientific">Actinoplanes subglobosus</name>
    <dbReference type="NCBI Taxonomy" id="1547892"/>
    <lineage>
        <taxon>Bacteria</taxon>
        <taxon>Bacillati</taxon>
        <taxon>Actinomycetota</taxon>
        <taxon>Actinomycetes</taxon>
        <taxon>Micromonosporales</taxon>
        <taxon>Micromonosporaceae</taxon>
        <taxon>Actinoplanes</taxon>
    </lineage>
</organism>
<feature type="transmembrane region" description="Helical" evidence="1">
    <location>
        <begin position="204"/>
        <end position="230"/>
    </location>
</feature>